<dbReference type="GO" id="GO:0016884">
    <property type="term" value="F:carbon-nitrogen ligase activity, with glutamine as amido-N-donor"/>
    <property type="evidence" value="ECO:0007669"/>
    <property type="project" value="UniProtKB-UniRule"/>
</dbReference>
<keyword evidence="2 3" id="KW-0496">Mitochondrion</keyword>
<gene>
    <name evidence="3 4" type="primary">AIM41</name>
    <name evidence="4" type="ORF">KQ657_002447</name>
</gene>
<protein>
    <recommendedName>
        <fullName evidence="3">Altered inheritance of mitochondria protein 41</fullName>
    </recommendedName>
</protein>
<evidence type="ECO:0000256" key="3">
    <source>
        <dbReference type="RuleBase" id="RU365099"/>
    </source>
</evidence>
<dbReference type="InterPro" id="IPR003789">
    <property type="entry name" value="Asn/Gln_tRNA_amidoTrase-B-like"/>
</dbReference>
<dbReference type="SUPFAM" id="SSF89095">
    <property type="entry name" value="GatB/YqeY motif"/>
    <property type="match status" value="1"/>
</dbReference>
<dbReference type="OrthoDB" id="538640at2759"/>
<evidence type="ECO:0000313" key="5">
    <source>
        <dbReference type="Proteomes" id="UP000790833"/>
    </source>
</evidence>
<sequence>MYFSSVAYNTTLQTLKGDLKQSMLKKQNVEKTAIKLILSTVKNNEIDGAKQDEFALFKTFLKMIKQRKTSSEEYAKQNRSDLAEVEIAEIQVIEKYLNELPIATNEQVKASLTKFLTELKAQEPDLKVNGVFKLILQELAQSWKTSPDLIKPLVPQVFKDVYSK</sequence>
<dbReference type="InterPro" id="IPR042184">
    <property type="entry name" value="YqeY/Aim41_N"/>
</dbReference>
<organism evidence="4 5">
    <name type="scientific">Scheffersomyces spartinae</name>
    <dbReference type="NCBI Taxonomy" id="45513"/>
    <lineage>
        <taxon>Eukaryota</taxon>
        <taxon>Fungi</taxon>
        <taxon>Dikarya</taxon>
        <taxon>Ascomycota</taxon>
        <taxon>Saccharomycotina</taxon>
        <taxon>Pichiomycetes</taxon>
        <taxon>Debaryomycetaceae</taxon>
        <taxon>Scheffersomyces</taxon>
    </lineage>
</organism>
<reference evidence="4" key="1">
    <citation type="submission" date="2021-03" db="EMBL/GenBank/DDBJ databases">
        <authorList>
            <person name="Palmer J.M."/>
        </authorList>
    </citation>
    <scope>NUCLEOTIDE SEQUENCE</scope>
    <source>
        <strain evidence="4">ARV_011</strain>
    </source>
</reference>
<dbReference type="Proteomes" id="UP000790833">
    <property type="component" value="Unassembled WGS sequence"/>
</dbReference>
<dbReference type="Pfam" id="PF09424">
    <property type="entry name" value="YqeY"/>
    <property type="match status" value="1"/>
</dbReference>
<accession>A0A9P8AGX2</accession>
<dbReference type="Gene3D" id="1.10.1510.10">
    <property type="entry name" value="Uncharacterised protein YqeY/AIM41 PF09424, N-terminal domain"/>
    <property type="match status" value="1"/>
</dbReference>
<evidence type="ECO:0000256" key="1">
    <source>
        <dbReference type="ARBA" id="ARBA00007538"/>
    </source>
</evidence>
<keyword evidence="5" id="KW-1185">Reference proteome</keyword>
<dbReference type="GO" id="GO:0005739">
    <property type="term" value="C:mitochondrion"/>
    <property type="evidence" value="ECO:0007669"/>
    <property type="project" value="UniProtKB-SubCell"/>
</dbReference>
<dbReference type="EMBL" id="JAHMUF010000020">
    <property type="protein sequence ID" value="KAG7192087.1"/>
    <property type="molecule type" value="Genomic_DNA"/>
</dbReference>
<dbReference type="PANTHER" id="PTHR28055">
    <property type="entry name" value="ALTERED INHERITANCE OF MITOCHONDRIA PROTEIN 41, MITOCHONDRIAL"/>
    <property type="match status" value="1"/>
</dbReference>
<comment type="subcellular location">
    <subcellularLocation>
        <location evidence="3">Mitochondrion</location>
    </subcellularLocation>
</comment>
<comment type="caution">
    <text evidence="4">The sequence shown here is derived from an EMBL/GenBank/DDBJ whole genome shotgun (WGS) entry which is preliminary data.</text>
</comment>
<dbReference type="PANTHER" id="PTHR28055:SF1">
    <property type="entry name" value="ALTERED INHERITANCE OF MITOCHONDRIA PROTEIN 41, MITOCHONDRIAL"/>
    <property type="match status" value="1"/>
</dbReference>
<evidence type="ECO:0000256" key="2">
    <source>
        <dbReference type="ARBA" id="ARBA00023128"/>
    </source>
</evidence>
<dbReference type="AlphaFoldDB" id="A0A9P8AGX2"/>
<proteinExistence type="inferred from homology"/>
<dbReference type="InterPro" id="IPR019004">
    <property type="entry name" value="YqeY/Aim41"/>
</dbReference>
<name>A0A9P8AGX2_9ASCO</name>
<comment type="similarity">
    <text evidence="1 3">Belongs to the AIM41 family.</text>
</comment>
<dbReference type="RefSeq" id="XP_043047638.1">
    <property type="nucleotide sequence ID" value="XM_043193212.1"/>
</dbReference>
<dbReference type="GeneID" id="66115821"/>
<evidence type="ECO:0000313" key="4">
    <source>
        <dbReference type="EMBL" id="KAG7192087.1"/>
    </source>
</evidence>